<evidence type="ECO:0000313" key="2">
    <source>
        <dbReference type="EMBL" id="QHU13252.1"/>
    </source>
</evidence>
<proteinExistence type="predicted"/>
<feature type="compositionally biased region" description="Basic residues" evidence="1">
    <location>
        <begin position="100"/>
        <end position="115"/>
    </location>
</feature>
<dbReference type="AlphaFoldDB" id="A0A6C0K5A5"/>
<name>A0A6C0K5A5_9ZZZZ</name>
<evidence type="ECO:0000256" key="1">
    <source>
        <dbReference type="SAM" id="MobiDB-lite"/>
    </source>
</evidence>
<organism evidence="2">
    <name type="scientific">viral metagenome</name>
    <dbReference type="NCBI Taxonomy" id="1070528"/>
    <lineage>
        <taxon>unclassified sequences</taxon>
        <taxon>metagenomes</taxon>
        <taxon>organismal metagenomes</taxon>
    </lineage>
</organism>
<protein>
    <submittedName>
        <fullName evidence="2">Uncharacterized protein</fullName>
    </submittedName>
</protein>
<feature type="region of interest" description="Disordered" evidence="1">
    <location>
        <begin position="34"/>
        <end position="69"/>
    </location>
</feature>
<sequence length="184" mass="19082">MEGGRSAWLKAVMAAKKPGMSLGDAMKAAKKTYKKGKTGGTLMEKAGPMGGRRRKSAKVGGTAYGFTGGPYTDSQLADGAGRFPALADATWKGPSELLGGRRRRHTKKAGRRSRKVGGDGSQLAPVSPDGKPADLPYAEPSVAPASQQSSGPVGPAPEDAQSGPAGVGGRRRRRSSKKVSKRRH</sequence>
<feature type="region of interest" description="Disordered" evidence="1">
    <location>
        <begin position="89"/>
        <end position="184"/>
    </location>
</feature>
<accession>A0A6C0K5A5</accession>
<dbReference type="EMBL" id="MN740816">
    <property type="protein sequence ID" value="QHU13252.1"/>
    <property type="molecule type" value="Genomic_DNA"/>
</dbReference>
<reference evidence="2" key="1">
    <citation type="journal article" date="2020" name="Nature">
        <title>Giant virus diversity and host interactions through global metagenomics.</title>
        <authorList>
            <person name="Schulz F."/>
            <person name="Roux S."/>
            <person name="Paez-Espino D."/>
            <person name="Jungbluth S."/>
            <person name="Walsh D.A."/>
            <person name="Denef V.J."/>
            <person name="McMahon K.D."/>
            <person name="Konstantinidis K.T."/>
            <person name="Eloe-Fadrosh E.A."/>
            <person name="Kyrpides N.C."/>
            <person name="Woyke T."/>
        </authorList>
    </citation>
    <scope>NUCLEOTIDE SEQUENCE</scope>
    <source>
        <strain evidence="2">GVMAG-S-1101178-127</strain>
    </source>
</reference>
<feature type="compositionally biased region" description="Basic residues" evidence="1">
    <location>
        <begin position="169"/>
        <end position="184"/>
    </location>
</feature>